<feature type="binding site" evidence="6">
    <location>
        <position position="50"/>
    </location>
    <ligand>
        <name>Fe cation</name>
        <dbReference type="ChEBI" id="CHEBI:24875"/>
        <label>1</label>
    </ligand>
</feature>
<dbReference type="PIRSF" id="PIRSF002560">
    <property type="entry name" value="Bacterioferritin"/>
    <property type="match status" value="1"/>
</dbReference>
<sequence length="139" mass="15818">MASKKLLDLLNKAIARELQVTTQYMWQHVLWSGVKGYAVKDVFKKIAISEMKHAEAIAERLVFLGGKPTTIPEKIAVGKNLKEMLQQDKKDEEGAITMYRQIINLADDEDDYVTEDLLKKILGEEEEHLDTFQGLLEGL</sequence>
<feature type="binding site" evidence="6">
    <location>
        <position position="128"/>
    </location>
    <ligand>
        <name>Fe cation</name>
        <dbReference type="ChEBI" id="CHEBI:24875"/>
        <label>2</label>
    </ligand>
</feature>
<name>A0A1F5VVU5_9BACT</name>
<dbReference type="STRING" id="1817863.A2Y62_15810"/>
<dbReference type="InterPro" id="IPR012347">
    <property type="entry name" value="Ferritin-like"/>
</dbReference>
<feature type="binding site" evidence="6">
    <location>
        <position position="50"/>
    </location>
    <ligand>
        <name>Fe cation</name>
        <dbReference type="ChEBI" id="CHEBI:24875"/>
        <label>2</label>
    </ligand>
</feature>
<keyword evidence="2" id="KW-0349">Heme</keyword>
<evidence type="ECO:0000256" key="4">
    <source>
        <dbReference type="ARBA" id="ARBA00023004"/>
    </source>
</evidence>
<protein>
    <recommendedName>
        <fullName evidence="5">Bacterioferritin</fullName>
        <ecNumber evidence="5">1.16.3.1</ecNumber>
    </recommendedName>
</protein>
<evidence type="ECO:0000256" key="3">
    <source>
        <dbReference type="ARBA" id="ARBA00022723"/>
    </source>
</evidence>
<keyword evidence="1 5" id="KW-0409">Iron storage</keyword>
<dbReference type="EMBL" id="MFGW01000053">
    <property type="protein sequence ID" value="OGF67423.1"/>
    <property type="molecule type" value="Genomic_DNA"/>
</dbReference>
<feature type="binding site" evidence="6">
    <location>
        <position position="17"/>
    </location>
    <ligand>
        <name>Fe cation</name>
        <dbReference type="ChEBI" id="CHEBI:24875"/>
        <label>1</label>
    </ligand>
</feature>
<dbReference type="PANTHER" id="PTHR30295">
    <property type="entry name" value="BACTERIOFERRITIN"/>
    <property type="match status" value="1"/>
</dbReference>
<evidence type="ECO:0000259" key="7">
    <source>
        <dbReference type="PROSITE" id="PS50905"/>
    </source>
</evidence>
<dbReference type="InterPro" id="IPR009040">
    <property type="entry name" value="Ferritin-like_diiron"/>
</dbReference>
<dbReference type="AlphaFoldDB" id="A0A1F5VVU5"/>
<comment type="function">
    <text evidence="5">Iron-storage protein, whose ferroxidase center binds Fe(2+), oxidizes it using dioxygen to Fe(3+), and participates in the subsequent Fe(3+) oxide mineral core formation within the central cavity of the BFR protein shell.</text>
</comment>
<accession>A0A1F5VVU5</accession>
<dbReference type="PROSITE" id="PS50905">
    <property type="entry name" value="FERRITIN_LIKE"/>
    <property type="match status" value="1"/>
</dbReference>
<comment type="catalytic activity">
    <reaction evidence="5">
        <text>4 Fe(2+) + O2 + 4 H(+) = 4 Fe(3+) + 2 H2O</text>
        <dbReference type="Rhea" id="RHEA:11148"/>
        <dbReference type="ChEBI" id="CHEBI:15377"/>
        <dbReference type="ChEBI" id="CHEBI:15378"/>
        <dbReference type="ChEBI" id="CHEBI:15379"/>
        <dbReference type="ChEBI" id="CHEBI:29033"/>
        <dbReference type="ChEBI" id="CHEBI:29034"/>
        <dbReference type="EC" id="1.16.3.1"/>
    </reaction>
</comment>
<evidence type="ECO:0000256" key="1">
    <source>
        <dbReference type="ARBA" id="ARBA00022434"/>
    </source>
</evidence>
<reference evidence="8 9" key="1">
    <citation type="journal article" date="2016" name="Nat. Commun.">
        <title>Thousands of microbial genomes shed light on interconnected biogeochemical processes in an aquifer system.</title>
        <authorList>
            <person name="Anantharaman K."/>
            <person name="Brown C.T."/>
            <person name="Hug L.A."/>
            <person name="Sharon I."/>
            <person name="Castelle C.J."/>
            <person name="Probst A.J."/>
            <person name="Thomas B.C."/>
            <person name="Singh A."/>
            <person name="Wilkins M.J."/>
            <person name="Karaoz U."/>
            <person name="Brodie E.L."/>
            <person name="Williams K.H."/>
            <person name="Hubbard S.S."/>
            <person name="Banfield J.F."/>
        </authorList>
    </citation>
    <scope>NUCLEOTIDE SEQUENCE [LARGE SCALE GENOMIC DNA]</scope>
</reference>
<dbReference type="PANTHER" id="PTHR30295:SF0">
    <property type="entry name" value="BACTERIOFERRITIN"/>
    <property type="match status" value="1"/>
</dbReference>
<dbReference type="GO" id="GO:0008199">
    <property type="term" value="F:ferric iron binding"/>
    <property type="evidence" value="ECO:0007669"/>
    <property type="project" value="InterPro"/>
</dbReference>
<dbReference type="GO" id="GO:0006826">
    <property type="term" value="P:iron ion transport"/>
    <property type="evidence" value="ECO:0007669"/>
    <property type="project" value="InterPro"/>
</dbReference>
<feature type="binding site" evidence="6">
    <location>
        <position position="53"/>
    </location>
    <ligand>
        <name>Fe cation</name>
        <dbReference type="ChEBI" id="CHEBI:24875"/>
        <label>1</label>
    </ligand>
</feature>
<feature type="domain" description="Ferritin-like diiron" evidence="7">
    <location>
        <begin position="1"/>
        <end position="139"/>
    </location>
</feature>
<evidence type="ECO:0000313" key="8">
    <source>
        <dbReference type="EMBL" id="OGF67423.1"/>
    </source>
</evidence>
<dbReference type="InterPro" id="IPR008331">
    <property type="entry name" value="Ferritin_DPS_dom"/>
</dbReference>
<dbReference type="Gene3D" id="1.20.1260.10">
    <property type="match status" value="1"/>
</dbReference>
<evidence type="ECO:0000256" key="6">
    <source>
        <dbReference type="PIRSR" id="PIRSR002560-1"/>
    </source>
</evidence>
<evidence type="ECO:0000256" key="5">
    <source>
        <dbReference type="PIRNR" id="PIRNR002560"/>
    </source>
</evidence>
<dbReference type="GO" id="GO:0005829">
    <property type="term" value="C:cytosol"/>
    <property type="evidence" value="ECO:0007669"/>
    <property type="project" value="TreeGrafter"/>
</dbReference>
<evidence type="ECO:0000313" key="9">
    <source>
        <dbReference type="Proteomes" id="UP000178943"/>
    </source>
</evidence>
<dbReference type="GO" id="GO:0020037">
    <property type="term" value="F:heme binding"/>
    <property type="evidence" value="ECO:0007669"/>
    <property type="project" value="TreeGrafter"/>
</dbReference>
<dbReference type="Pfam" id="PF00210">
    <property type="entry name" value="Ferritin"/>
    <property type="match status" value="1"/>
</dbReference>
<keyword evidence="4 5" id="KW-0408">Iron</keyword>
<feature type="binding site" evidence="6">
    <location>
        <position position="125"/>
    </location>
    <ligand>
        <name>Fe cation</name>
        <dbReference type="ChEBI" id="CHEBI:24875"/>
        <label>2</label>
    </ligand>
</feature>
<dbReference type="Proteomes" id="UP000178943">
    <property type="component" value="Unassembled WGS sequence"/>
</dbReference>
<keyword evidence="3 5" id="KW-0479">Metal-binding</keyword>
<feature type="binding site" evidence="6">
    <location>
        <position position="92"/>
    </location>
    <ligand>
        <name>Fe cation</name>
        <dbReference type="ChEBI" id="CHEBI:24875"/>
        <label>2</label>
    </ligand>
</feature>
<feature type="binding site" evidence="6">
    <location>
        <position position="125"/>
    </location>
    <ligand>
        <name>Fe cation</name>
        <dbReference type="ChEBI" id="CHEBI:24875"/>
        <label>1</label>
    </ligand>
</feature>
<dbReference type="SUPFAM" id="SSF47240">
    <property type="entry name" value="Ferritin-like"/>
    <property type="match status" value="1"/>
</dbReference>
<feature type="binding site" description="axial binding residue" evidence="6">
    <location>
        <position position="51"/>
    </location>
    <ligand>
        <name>heme b</name>
        <dbReference type="ChEBI" id="CHEBI:60344"/>
        <note>ligand shared between dimeric partners</note>
    </ligand>
    <ligandPart>
        <name>Fe</name>
        <dbReference type="ChEBI" id="CHEBI:18248"/>
    </ligandPart>
</feature>
<dbReference type="GO" id="GO:0004322">
    <property type="term" value="F:ferroxidase activity"/>
    <property type="evidence" value="ECO:0007669"/>
    <property type="project" value="UniProtKB-EC"/>
</dbReference>
<proteinExistence type="inferred from homology"/>
<dbReference type="GO" id="GO:0006879">
    <property type="term" value="P:intracellular iron ion homeostasis"/>
    <property type="evidence" value="ECO:0007669"/>
    <property type="project" value="UniProtKB-KW"/>
</dbReference>
<dbReference type="EC" id="1.16.3.1" evidence="5"/>
<dbReference type="InterPro" id="IPR002024">
    <property type="entry name" value="Bacterioferritin"/>
</dbReference>
<comment type="caution">
    <text evidence="8">The sequence shown here is derived from an EMBL/GenBank/DDBJ whole genome shotgun (WGS) entry which is preliminary data.</text>
</comment>
<dbReference type="InterPro" id="IPR009078">
    <property type="entry name" value="Ferritin-like_SF"/>
</dbReference>
<gene>
    <name evidence="8" type="ORF">A2Y62_15810</name>
</gene>
<comment type="similarity">
    <text evidence="5">Belongs to the bacterioferritin family.</text>
</comment>
<evidence type="ECO:0000256" key="2">
    <source>
        <dbReference type="ARBA" id="ARBA00022617"/>
    </source>
</evidence>
<organism evidence="8 9">
    <name type="scientific">Candidatus Fischerbacteria bacterium RBG_13_37_8</name>
    <dbReference type="NCBI Taxonomy" id="1817863"/>
    <lineage>
        <taxon>Bacteria</taxon>
        <taxon>Candidatus Fischeribacteriota</taxon>
    </lineage>
</organism>